<keyword evidence="3 8" id="KW-0418">Kinase</keyword>
<keyword evidence="5 8" id="KW-0054">Arabinose catabolism</keyword>
<dbReference type="EC" id="2.7.1.16" evidence="7 8"/>
<dbReference type="KEGG" id="asla:NCTC11923_00044"/>
<dbReference type="Gene3D" id="3.30.420.40">
    <property type="match status" value="2"/>
</dbReference>
<dbReference type="InterPro" id="IPR043129">
    <property type="entry name" value="ATPase_NBD"/>
</dbReference>
<dbReference type="CDD" id="cd07781">
    <property type="entry name" value="ASKHA_NBD_FGGY_L-RBK"/>
    <property type="match status" value="1"/>
</dbReference>
<dbReference type="PANTHER" id="PTHR43435">
    <property type="entry name" value="RIBULOKINASE"/>
    <property type="match status" value="1"/>
</dbReference>
<dbReference type="PANTHER" id="PTHR43435:SF4">
    <property type="entry name" value="FGGY CARBOHYDRATE KINASE DOMAIN-CONTAINING PROTEIN"/>
    <property type="match status" value="1"/>
</dbReference>
<evidence type="ECO:0000256" key="2">
    <source>
        <dbReference type="ARBA" id="ARBA00022741"/>
    </source>
</evidence>
<evidence type="ECO:0000313" key="11">
    <source>
        <dbReference type="EMBL" id="VEG73439.1"/>
    </source>
</evidence>
<dbReference type="UniPathway" id="UPA00145">
    <property type="reaction ID" value="UER00566"/>
</dbReference>
<evidence type="ECO:0000259" key="9">
    <source>
        <dbReference type="Pfam" id="PF00370"/>
    </source>
</evidence>
<evidence type="ECO:0000256" key="1">
    <source>
        <dbReference type="ARBA" id="ARBA00022679"/>
    </source>
</evidence>
<comment type="catalytic activity">
    <reaction evidence="8">
        <text>L-ribulose + ATP = L-ribulose 5-phosphate + ADP + H(+)</text>
        <dbReference type="Rhea" id="RHEA:22072"/>
        <dbReference type="ChEBI" id="CHEBI:15378"/>
        <dbReference type="ChEBI" id="CHEBI:16880"/>
        <dbReference type="ChEBI" id="CHEBI:30616"/>
        <dbReference type="ChEBI" id="CHEBI:58226"/>
        <dbReference type="ChEBI" id="CHEBI:456216"/>
        <dbReference type="EC" id="2.7.1.16"/>
    </reaction>
</comment>
<dbReference type="GO" id="GO:0005524">
    <property type="term" value="F:ATP binding"/>
    <property type="evidence" value="ECO:0007669"/>
    <property type="project" value="UniProtKB-UniRule"/>
</dbReference>
<dbReference type="PIRSF" id="PIRSF000538">
    <property type="entry name" value="GlpK"/>
    <property type="match status" value="1"/>
</dbReference>
<dbReference type="Proteomes" id="UP000276899">
    <property type="component" value="Chromosome"/>
</dbReference>
<keyword evidence="4" id="KW-0067">ATP-binding</keyword>
<dbReference type="InterPro" id="IPR018485">
    <property type="entry name" value="FGGY_C"/>
</dbReference>
<evidence type="ECO:0000256" key="8">
    <source>
        <dbReference type="RuleBase" id="RU003455"/>
    </source>
</evidence>
<proteinExistence type="inferred from homology"/>
<name>A0A3S4SMI7_9ACTO</name>
<dbReference type="InterPro" id="IPR000577">
    <property type="entry name" value="Carb_kinase_FGGY"/>
</dbReference>
<keyword evidence="2" id="KW-0547">Nucleotide-binding</keyword>
<gene>
    <name evidence="11" type="primary">araB_1</name>
    <name evidence="11" type="ORF">NCTC11923_00044</name>
</gene>
<dbReference type="AlphaFoldDB" id="A0A3S4SMI7"/>
<dbReference type="NCBIfam" id="TIGR01234">
    <property type="entry name" value="L-ribulokinase"/>
    <property type="match status" value="1"/>
</dbReference>
<evidence type="ECO:0000256" key="3">
    <source>
        <dbReference type="ARBA" id="ARBA00022777"/>
    </source>
</evidence>
<dbReference type="Pfam" id="PF02782">
    <property type="entry name" value="FGGY_C"/>
    <property type="match status" value="1"/>
</dbReference>
<evidence type="ECO:0000256" key="7">
    <source>
        <dbReference type="NCBIfam" id="TIGR01234"/>
    </source>
</evidence>
<dbReference type="SUPFAM" id="SSF53067">
    <property type="entry name" value="Actin-like ATPase domain"/>
    <property type="match status" value="2"/>
</dbReference>
<evidence type="ECO:0000256" key="6">
    <source>
        <dbReference type="ARBA" id="ARBA00023277"/>
    </source>
</evidence>
<organism evidence="11 12">
    <name type="scientific">Actinomyces slackii</name>
    <dbReference type="NCBI Taxonomy" id="52774"/>
    <lineage>
        <taxon>Bacteria</taxon>
        <taxon>Bacillati</taxon>
        <taxon>Actinomycetota</taxon>
        <taxon>Actinomycetes</taxon>
        <taxon>Actinomycetales</taxon>
        <taxon>Actinomycetaceae</taxon>
        <taxon>Actinomyces</taxon>
    </lineage>
</organism>
<dbReference type="GO" id="GO:0008741">
    <property type="term" value="F:ribulokinase activity"/>
    <property type="evidence" value="ECO:0007669"/>
    <property type="project" value="UniProtKB-UniRule"/>
</dbReference>
<keyword evidence="12" id="KW-1185">Reference proteome</keyword>
<protein>
    <recommendedName>
        <fullName evidence="7 8">Ribulokinase</fullName>
        <ecNumber evidence="7 8">2.7.1.16</ecNumber>
    </recommendedName>
</protein>
<feature type="domain" description="Carbohydrate kinase FGGY N-terminal" evidence="9">
    <location>
        <begin position="14"/>
        <end position="283"/>
    </location>
</feature>
<dbReference type="GO" id="GO:0019569">
    <property type="term" value="P:L-arabinose catabolic process to D-xylulose 5-phosphate"/>
    <property type="evidence" value="ECO:0007669"/>
    <property type="project" value="UniProtKB-UniPathway"/>
</dbReference>
<dbReference type="STRING" id="1278298.GCA_000428685_02298"/>
<feature type="domain" description="Carbohydrate kinase FGGY C-terminal" evidence="10">
    <location>
        <begin position="300"/>
        <end position="495"/>
    </location>
</feature>
<dbReference type="GO" id="GO:0019150">
    <property type="term" value="F:D-ribulokinase activity"/>
    <property type="evidence" value="ECO:0007669"/>
    <property type="project" value="TreeGrafter"/>
</dbReference>
<evidence type="ECO:0000259" key="10">
    <source>
        <dbReference type="Pfam" id="PF02782"/>
    </source>
</evidence>
<evidence type="ECO:0000256" key="4">
    <source>
        <dbReference type="ARBA" id="ARBA00022840"/>
    </source>
</evidence>
<evidence type="ECO:0000313" key="12">
    <source>
        <dbReference type="Proteomes" id="UP000276899"/>
    </source>
</evidence>
<dbReference type="InterPro" id="IPR005929">
    <property type="entry name" value="Ribulokinase"/>
</dbReference>
<accession>A0A3S4SMI7</accession>
<dbReference type="NCBIfam" id="NF003154">
    <property type="entry name" value="PRK04123.1"/>
    <property type="match status" value="1"/>
</dbReference>
<keyword evidence="6 8" id="KW-0119">Carbohydrate metabolism</keyword>
<dbReference type="GO" id="GO:0005737">
    <property type="term" value="C:cytoplasm"/>
    <property type="evidence" value="ECO:0007669"/>
    <property type="project" value="TreeGrafter"/>
</dbReference>
<keyword evidence="1 8" id="KW-0808">Transferase</keyword>
<comment type="similarity">
    <text evidence="8">Belongs to the ribulokinase family.</text>
</comment>
<reference evidence="11 12" key="1">
    <citation type="submission" date="2018-12" db="EMBL/GenBank/DDBJ databases">
        <authorList>
            <consortium name="Pathogen Informatics"/>
        </authorList>
    </citation>
    <scope>NUCLEOTIDE SEQUENCE [LARGE SCALE GENOMIC DNA]</scope>
    <source>
        <strain evidence="11 12">NCTC11923</strain>
    </source>
</reference>
<dbReference type="RefSeq" id="WP_026427243.1">
    <property type="nucleotide sequence ID" value="NZ_CBCRWE010000028.1"/>
</dbReference>
<comment type="pathway">
    <text evidence="8">Carbohydrate degradation; L-arabinose degradation via L-ribulose; D-xylulose 5-phosphate from L-arabinose (bacterial route): step 2/3.</text>
</comment>
<dbReference type="EMBL" id="LR134363">
    <property type="protein sequence ID" value="VEG73439.1"/>
    <property type="molecule type" value="Genomic_DNA"/>
</dbReference>
<dbReference type="Pfam" id="PF00370">
    <property type="entry name" value="FGGY_N"/>
    <property type="match status" value="1"/>
</dbReference>
<evidence type="ECO:0000256" key="5">
    <source>
        <dbReference type="ARBA" id="ARBA00022935"/>
    </source>
</evidence>
<sequence length="560" mass="60524">MDKDVSGPLQDTHVLGLDFGTLSVRAAVVRVRDGEVIAEAVSEYATPVMDRVLSAGDGRELPPDFALQVPGDYLEAGRRACSRAVSASAVEPGSIIGLGLDVTSSTVVVTDAQGTPMCEKEEFVNEPHAYVKLWKHHGAQEQVERIVALAEQRGEAWLPRYGGTLSSEMLLPKALETLEKAPELYARIEEILDMLDWLTWRLTGSLSYSAAASGYKHMLQDGAYPSPEFLGALNPDFADVYTTRMSHPIKPLGDRAGGLLAEWATAFGVPAGIPVAVGHIDAHVHAASVNAVRPGQMTGVAGTSTCWLLPSATLMEVPGVFGVVDGGICEGTWGYEAGQSAVGDSFAWFIDTCVPASYHRRAEQEGISIFDLLDRLAAAQEVGEHGLVALDWWNGNRSPLVDARLSGLMIGMTLSTRPEDQYRALLESTAFGARVIIENYEAHGVPVDEVRMAGGLIKNDFLMQMYADVTRRRLLTASTLQAGAHGSAVFAAVAAGAYPDLPAAAQAMGGVSRRVYEPDEAAAQRYDRLYAHYRHLHELFGRQDRIMHDLRDLRAQALSR</sequence>
<dbReference type="InterPro" id="IPR018484">
    <property type="entry name" value="FGGY_N"/>
</dbReference>